<evidence type="ECO:0000259" key="1">
    <source>
        <dbReference type="PROSITE" id="PS50921"/>
    </source>
</evidence>
<dbReference type="GO" id="GO:0003723">
    <property type="term" value="F:RNA binding"/>
    <property type="evidence" value="ECO:0007669"/>
    <property type="project" value="InterPro"/>
</dbReference>
<gene>
    <name evidence="2" type="ORF">C9427_21495</name>
</gene>
<dbReference type="EMBL" id="PZJX01000040">
    <property type="protein sequence ID" value="PTE08223.1"/>
    <property type="molecule type" value="Genomic_DNA"/>
</dbReference>
<proteinExistence type="predicted"/>
<comment type="caution">
    <text evidence="2">The sequence shown here is derived from an EMBL/GenBank/DDBJ whole genome shotgun (WGS) entry which is preliminary data.</text>
</comment>
<reference evidence="2 3" key="1">
    <citation type="submission" date="2018-03" db="EMBL/GenBank/DDBJ databases">
        <title>Genome sequence of the symbiotic type strain Mesorhizobium helmanticense CSLC115NT isolated from Lotus corniculatus nodules.</title>
        <authorList>
            <person name="Sannazzaro A.I."/>
            <person name="Torres Tejerizo G.A."/>
            <person name="Dip D."/>
            <person name="Caballero M."/>
            <person name="Pistorio M."/>
            <person name="Estrella M.J."/>
        </authorList>
    </citation>
    <scope>NUCLEOTIDE SEQUENCE [LARGE SCALE GENOMIC DNA]</scope>
    <source>
        <strain evidence="2 3">CSLC115N</strain>
    </source>
</reference>
<dbReference type="InterPro" id="IPR011006">
    <property type="entry name" value="CheY-like_superfamily"/>
</dbReference>
<dbReference type="Gene3D" id="1.10.10.10">
    <property type="entry name" value="Winged helix-like DNA-binding domain superfamily/Winged helix DNA-binding domain"/>
    <property type="match status" value="1"/>
</dbReference>
<accession>A0A2T4IRK3</accession>
<evidence type="ECO:0000313" key="2">
    <source>
        <dbReference type="EMBL" id="PTE08223.1"/>
    </source>
</evidence>
<dbReference type="PIRSF" id="PIRSF036382">
    <property type="entry name" value="RR_antiterm"/>
    <property type="match status" value="1"/>
</dbReference>
<sequence length="204" mass="22902">MITQAIPNFSNKTALIIHKTDGNVDALLSQLRRFNIESVCQWPPRAKDFAPVDIVFFDVDNGFDGMFPWSQAPIPLIAIIGSETPGRLAWAISQNPSAYLTTPIGSKGVFQALVTAFHNHTDRADLQREVADLRERLRCRPLVVHTILRIMSILAIDEDAAFRLIRDESMRRRVSVEACCQELEAQADSFLSTIPELSRSIARK</sequence>
<dbReference type="SUPFAM" id="SSF52172">
    <property type="entry name" value="CheY-like"/>
    <property type="match status" value="1"/>
</dbReference>
<feature type="domain" description="ANTAR" evidence="1">
    <location>
        <begin position="123"/>
        <end position="184"/>
    </location>
</feature>
<dbReference type="AlphaFoldDB" id="A0A2T4IRK3"/>
<dbReference type="Proteomes" id="UP000240259">
    <property type="component" value="Unassembled WGS sequence"/>
</dbReference>
<dbReference type="PROSITE" id="PS50921">
    <property type="entry name" value="ANTAR"/>
    <property type="match status" value="1"/>
</dbReference>
<organism evidence="2 3">
    <name type="scientific">Mesorhizobium helmanticense</name>
    <dbReference type="NCBI Taxonomy" id="1776423"/>
    <lineage>
        <taxon>Bacteria</taxon>
        <taxon>Pseudomonadati</taxon>
        <taxon>Pseudomonadota</taxon>
        <taxon>Alphaproteobacteria</taxon>
        <taxon>Hyphomicrobiales</taxon>
        <taxon>Phyllobacteriaceae</taxon>
        <taxon>Mesorhizobium</taxon>
    </lineage>
</organism>
<keyword evidence="3" id="KW-1185">Reference proteome</keyword>
<evidence type="ECO:0000313" key="3">
    <source>
        <dbReference type="Proteomes" id="UP000240259"/>
    </source>
</evidence>
<protein>
    <recommendedName>
        <fullName evidence="1">ANTAR domain-containing protein</fullName>
    </recommendedName>
</protein>
<dbReference type="SMART" id="SM01012">
    <property type="entry name" value="ANTAR"/>
    <property type="match status" value="1"/>
</dbReference>
<dbReference type="InterPro" id="IPR036388">
    <property type="entry name" value="WH-like_DNA-bd_sf"/>
</dbReference>
<dbReference type="OrthoDB" id="6159164at2"/>
<dbReference type="Pfam" id="PF21332">
    <property type="entry name" value="AmiR_N"/>
    <property type="match status" value="1"/>
</dbReference>
<name>A0A2T4IRK3_9HYPH</name>
<dbReference type="RefSeq" id="WP_107651108.1">
    <property type="nucleotide sequence ID" value="NZ_PZJX01000040.1"/>
</dbReference>
<dbReference type="InterPro" id="IPR049021">
    <property type="entry name" value="AmiR_N"/>
</dbReference>
<dbReference type="InterPro" id="IPR005561">
    <property type="entry name" value="ANTAR"/>
</dbReference>
<dbReference type="Gene3D" id="3.40.50.2300">
    <property type="match status" value="1"/>
</dbReference>
<dbReference type="Pfam" id="PF03861">
    <property type="entry name" value="ANTAR"/>
    <property type="match status" value="1"/>
</dbReference>
<dbReference type="InterPro" id="IPR008327">
    <property type="entry name" value="Sig_transdc_resp-reg_antiterm"/>
</dbReference>